<keyword evidence="2" id="KW-1185">Reference proteome</keyword>
<dbReference type="EMBL" id="SRSD01000012">
    <property type="protein sequence ID" value="KAA0888065.1"/>
    <property type="molecule type" value="Genomic_DNA"/>
</dbReference>
<dbReference type="AlphaFoldDB" id="A0A5A9X6S0"/>
<evidence type="ECO:0000313" key="2">
    <source>
        <dbReference type="Proteomes" id="UP000324298"/>
    </source>
</evidence>
<accession>A0A5A9X6S0</accession>
<evidence type="ECO:0000313" key="1">
    <source>
        <dbReference type="EMBL" id="KAA0888065.1"/>
    </source>
</evidence>
<name>A0A5A9X6S0_9BACT</name>
<reference evidence="1 2" key="1">
    <citation type="submission" date="2019-04" db="EMBL/GenBank/DDBJ databases">
        <title>Geobacter ruber sp. nov., ferric-reducing bacteria isolated from paddy soil.</title>
        <authorList>
            <person name="Xu Z."/>
            <person name="Masuda Y."/>
            <person name="Itoh H."/>
            <person name="Senoo K."/>
        </authorList>
    </citation>
    <scope>NUCLEOTIDE SEQUENCE [LARGE SCALE GENOMIC DNA]</scope>
    <source>
        <strain evidence="1 2">Red88</strain>
    </source>
</reference>
<dbReference type="OrthoDB" id="5431038at2"/>
<gene>
    <name evidence="1" type="ORF">ET418_16835</name>
</gene>
<protein>
    <submittedName>
        <fullName evidence="1">Uncharacterized protein</fullName>
    </submittedName>
</protein>
<organism evidence="1 2">
    <name type="scientific">Oryzomonas rubra</name>
    <dbReference type="NCBI Taxonomy" id="2509454"/>
    <lineage>
        <taxon>Bacteria</taxon>
        <taxon>Pseudomonadati</taxon>
        <taxon>Thermodesulfobacteriota</taxon>
        <taxon>Desulfuromonadia</taxon>
        <taxon>Geobacterales</taxon>
        <taxon>Geobacteraceae</taxon>
        <taxon>Oryzomonas</taxon>
    </lineage>
</organism>
<dbReference type="RefSeq" id="WP_149309610.1">
    <property type="nucleotide sequence ID" value="NZ_SRSD01000012.1"/>
</dbReference>
<comment type="caution">
    <text evidence="1">The sequence shown here is derived from an EMBL/GenBank/DDBJ whole genome shotgun (WGS) entry which is preliminary data.</text>
</comment>
<proteinExistence type="predicted"/>
<dbReference type="Proteomes" id="UP000324298">
    <property type="component" value="Unassembled WGS sequence"/>
</dbReference>
<sequence length="107" mass="12062">MYELEIRDCPDCGVEPGAVHRAGCDIARCPECGRQKISCGHSSSVHAVWDGEYPGIMDCRRLGLWAIFDGEHFTPCGADEPGAIEDLNRLYREYVWNKSTQQFELPK</sequence>